<protein>
    <recommendedName>
        <fullName evidence="3">BTB domain-containing protein</fullName>
    </recommendedName>
</protein>
<dbReference type="Proteomes" id="UP000799539">
    <property type="component" value="Unassembled WGS sequence"/>
</dbReference>
<dbReference type="CDD" id="cd18186">
    <property type="entry name" value="BTB_POZ_ZBTB_KLHL-like"/>
    <property type="match status" value="1"/>
</dbReference>
<name>A0A6A6F4W8_9PEZI</name>
<keyword evidence="2" id="KW-1185">Reference proteome</keyword>
<dbReference type="EMBL" id="ML992686">
    <property type="protein sequence ID" value="KAF2209498.1"/>
    <property type="molecule type" value="Genomic_DNA"/>
</dbReference>
<dbReference type="InterPro" id="IPR011333">
    <property type="entry name" value="SKP1/BTB/POZ_sf"/>
</dbReference>
<evidence type="ECO:0000313" key="1">
    <source>
        <dbReference type="EMBL" id="KAF2209498.1"/>
    </source>
</evidence>
<organism evidence="1 2">
    <name type="scientific">Cercospora zeae-maydis SCOH1-5</name>
    <dbReference type="NCBI Taxonomy" id="717836"/>
    <lineage>
        <taxon>Eukaryota</taxon>
        <taxon>Fungi</taxon>
        <taxon>Dikarya</taxon>
        <taxon>Ascomycota</taxon>
        <taxon>Pezizomycotina</taxon>
        <taxon>Dothideomycetes</taxon>
        <taxon>Dothideomycetidae</taxon>
        <taxon>Mycosphaerellales</taxon>
        <taxon>Mycosphaerellaceae</taxon>
        <taxon>Cercospora</taxon>
    </lineage>
</organism>
<dbReference type="OrthoDB" id="1022638at2759"/>
<gene>
    <name evidence="1" type="ORF">CERZMDRAFT_100291</name>
</gene>
<accession>A0A6A6F4W8</accession>
<proteinExistence type="predicted"/>
<reference evidence="1" key="1">
    <citation type="journal article" date="2020" name="Stud. Mycol.">
        <title>101 Dothideomycetes genomes: a test case for predicting lifestyles and emergence of pathogens.</title>
        <authorList>
            <person name="Haridas S."/>
            <person name="Albert R."/>
            <person name="Binder M."/>
            <person name="Bloem J."/>
            <person name="Labutti K."/>
            <person name="Salamov A."/>
            <person name="Andreopoulos B."/>
            <person name="Baker S."/>
            <person name="Barry K."/>
            <person name="Bills G."/>
            <person name="Bluhm B."/>
            <person name="Cannon C."/>
            <person name="Castanera R."/>
            <person name="Culley D."/>
            <person name="Daum C."/>
            <person name="Ezra D."/>
            <person name="Gonzalez J."/>
            <person name="Henrissat B."/>
            <person name="Kuo A."/>
            <person name="Liang C."/>
            <person name="Lipzen A."/>
            <person name="Lutzoni F."/>
            <person name="Magnuson J."/>
            <person name="Mondo S."/>
            <person name="Nolan M."/>
            <person name="Ohm R."/>
            <person name="Pangilinan J."/>
            <person name="Park H.-J."/>
            <person name="Ramirez L."/>
            <person name="Alfaro M."/>
            <person name="Sun H."/>
            <person name="Tritt A."/>
            <person name="Yoshinaga Y."/>
            <person name="Zwiers L.-H."/>
            <person name="Turgeon B."/>
            <person name="Goodwin S."/>
            <person name="Spatafora J."/>
            <person name="Crous P."/>
            <person name="Grigoriev I."/>
        </authorList>
    </citation>
    <scope>NUCLEOTIDE SEQUENCE</scope>
    <source>
        <strain evidence="1">SCOH1-5</strain>
    </source>
</reference>
<dbReference type="AlphaFoldDB" id="A0A6A6F4W8"/>
<dbReference type="SUPFAM" id="SSF54695">
    <property type="entry name" value="POZ domain"/>
    <property type="match status" value="1"/>
</dbReference>
<dbReference type="PANTHER" id="PTHR47843">
    <property type="entry name" value="BTB DOMAIN-CONTAINING PROTEIN-RELATED"/>
    <property type="match status" value="1"/>
</dbReference>
<evidence type="ECO:0000313" key="2">
    <source>
        <dbReference type="Proteomes" id="UP000799539"/>
    </source>
</evidence>
<dbReference type="PANTHER" id="PTHR47843:SF2">
    <property type="entry name" value="BTB DOMAIN-CONTAINING PROTEIN"/>
    <property type="match status" value="1"/>
</dbReference>
<sequence length="236" mass="27283">MCEASPKKRRRFGDDIIALKVGKDDHVETFGIHAALLEERGGFFEAALNKQWKEGRERKIELPDDDAETVAIYVEWLHTKHMRPHTEKERDQWDSDDVEKEYEQLARLYIFGEKVHDDEICNRCIDAILNSMDLEVPASGDTGDSVDFSFYYPSHGVVKTIFQNTHATSPIRRLCVDIYSLFSEDMWFEVGGEGSKDVDHLLECPDFLLALVKQNVARRDNPKVGESWFKSGQYYK</sequence>
<dbReference type="Gene3D" id="3.30.710.10">
    <property type="entry name" value="Potassium Channel Kv1.1, Chain A"/>
    <property type="match status" value="1"/>
</dbReference>
<evidence type="ECO:0008006" key="3">
    <source>
        <dbReference type="Google" id="ProtNLM"/>
    </source>
</evidence>